<keyword evidence="3" id="KW-1185">Reference proteome</keyword>
<sequence length="201" mass="23433">MRFFVDRDLVDYRDMHGQLPPHFVNMFVFTFCVGGGLICLLDWTNSRITLSNPAAREFKILPECNEDIPDKSYTFAHTLGFGLDPLSNDYKVVHIRSLLPLNDRVSFWDTEMMETSARTNEVWILNDGCHWTKILKIVSRPEFERMFGFWKYGEVLAESEAGEFVLFDLDTRNSRELGIKTRVRGDLLQVYTYEENLASIK</sequence>
<dbReference type="AlphaFoldDB" id="A0A6A2YV17"/>
<comment type="caution">
    <text evidence="2">The sequence shown here is derived from an EMBL/GenBank/DDBJ whole genome shotgun (WGS) entry which is preliminary data.</text>
</comment>
<protein>
    <recommendedName>
        <fullName evidence="4">F-box associated domain-containing protein</fullName>
    </recommendedName>
</protein>
<gene>
    <name evidence="2" type="ORF">F3Y22_tig00111213pilonHSYRG00626</name>
</gene>
<proteinExistence type="predicted"/>
<reference evidence="2" key="1">
    <citation type="submission" date="2019-09" db="EMBL/GenBank/DDBJ databases">
        <title>Draft genome information of white flower Hibiscus syriacus.</title>
        <authorList>
            <person name="Kim Y.-M."/>
        </authorList>
    </citation>
    <scope>NUCLEOTIDE SEQUENCE [LARGE SCALE GENOMIC DNA]</scope>
    <source>
        <strain evidence="2">YM2019G1</strain>
    </source>
</reference>
<keyword evidence="1" id="KW-1133">Transmembrane helix</keyword>
<evidence type="ECO:0000256" key="1">
    <source>
        <dbReference type="SAM" id="Phobius"/>
    </source>
</evidence>
<keyword evidence="1" id="KW-0472">Membrane</keyword>
<organism evidence="2 3">
    <name type="scientific">Hibiscus syriacus</name>
    <name type="common">Rose of Sharon</name>
    <dbReference type="NCBI Taxonomy" id="106335"/>
    <lineage>
        <taxon>Eukaryota</taxon>
        <taxon>Viridiplantae</taxon>
        <taxon>Streptophyta</taxon>
        <taxon>Embryophyta</taxon>
        <taxon>Tracheophyta</taxon>
        <taxon>Spermatophyta</taxon>
        <taxon>Magnoliopsida</taxon>
        <taxon>eudicotyledons</taxon>
        <taxon>Gunneridae</taxon>
        <taxon>Pentapetalae</taxon>
        <taxon>rosids</taxon>
        <taxon>malvids</taxon>
        <taxon>Malvales</taxon>
        <taxon>Malvaceae</taxon>
        <taxon>Malvoideae</taxon>
        <taxon>Hibiscus</taxon>
    </lineage>
</organism>
<evidence type="ECO:0000313" key="2">
    <source>
        <dbReference type="EMBL" id="KAE8683268.1"/>
    </source>
</evidence>
<name>A0A6A2YV17_HIBSY</name>
<feature type="transmembrane region" description="Helical" evidence="1">
    <location>
        <begin position="23"/>
        <end position="43"/>
    </location>
</feature>
<accession>A0A6A2YV17</accession>
<evidence type="ECO:0008006" key="4">
    <source>
        <dbReference type="Google" id="ProtNLM"/>
    </source>
</evidence>
<keyword evidence="1" id="KW-0812">Transmembrane</keyword>
<dbReference type="EMBL" id="VEPZ02001271">
    <property type="protein sequence ID" value="KAE8683268.1"/>
    <property type="molecule type" value="Genomic_DNA"/>
</dbReference>
<evidence type="ECO:0000313" key="3">
    <source>
        <dbReference type="Proteomes" id="UP000436088"/>
    </source>
</evidence>
<dbReference type="Proteomes" id="UP000436088">
    <property type="component" value="Unassembled WGS sequence"/>
</dbReference>